<evidence type="ECO:0000313" key="2">
    <source>
        <dbReference type="Proteomes" id="UP001189624"/>
    </source>
</evidence>
<sequence>MAEKKMSKISSITLSGACMHVYRASNLHRKMWHKLTKHLESVKKQLKKQR</sequence>
<proteinExistence type="predicted"/>
<dbReference type="Gramene" id="rna-AYBTSS11_LOCUS22708">
    <property type="protein sequence ID" value="CAJ1970722.1"/>
    <property type="gene ID" value="gene-AYBTSS11_LOCUS22708"/>
</dbReference>
<dbReference type="EMBL" id="OY731405">
    <property type="protein sequence ID" value="CAJ1970722.1"/>
    <property type="molecule type" value="Genomic_DNA"/>
</dbReference>
<protein>
    <submittedName>
        <fullName evidence="1">Uncharacterized protein</fullName>
    </submittedName>
</protein>
<dbReference type="AlphaFoldDB" id="A0AA86SQS0"/>
<dbReference type="Proteomes" id="UP001189624">
    <property type="component" value="Chromosome 8"/>
</dbReference>
<gene>
    <name evidence="1" type="ORF">AYBTSS11_LOCUS22708</name>
</gene>
<keyword evidence="2" id="KW-1185">Reference proteome</keyword>
<organism evidence="1 2">
    <name type="scientific">Sphenostylis stenocarpa</name>
    <dbReference type="NCBI Taxonomy" id="92480"/>
    <lineage>
        <taxon>Eukaryota</taxon>
        <taxon>Viridiplantae</taxon>
        <taxon>Streptophyta</taxon>
        <taxon>Embryophyta</taxon>
        <taxon>Tracheophyta</taxon>
        <taxon>Spermatophyta</taxon>
        <taxon>Magnoliopsida</taxon>
        <taxon>eudicotyledons</taxon>
        <taxon>Gunneridae</taxon>
        <taxon>Pentapetalae</taxon>
        <taxon>rosids</taxon>
        <taxon>fabids</taxon>
        <taxon>Fabales</taxon>
        <taxon>Fabaceae</taxon>
        <taxon>Papilionoideae</taxon>
        <taxon>50 kb inversion clade</taxon>
        <taxon>NPAAA clade</taxon>
        <taxon>indigoferoid/millettioid clade</taxon>
        <taxon>Phaseoleae</taxon>
        <taxon>Sphenostylis</taxon>
    </lineage>
</organism>
<name>A0AA86SQS0_9FABA</name>
<reference evidence="1" key="1">
    <citation type="submission" date="2023-10" db="EMBL/GenBank/DDBJ databases">
        <authorList>
            <person name="Domelevo Entfellner J.-B."/>
        </authorList>
    </citation>
    <scope>NUCLEOTIDE SEQUENCE</scope>
</reference>
<evidence type="ECO:0000313" key="1">
    <source>
        <dbReference type="EMBL" id="CAJ1970722.1"/>
    </source>
</evidence>
<accession>A0AA86SQS0</accession>